<comment type="caution">
    <text evidence="2">The sequence shown here is derived from an EMBL/GenBank/DDBJ whole genome shotgun (WGS) entry which is preliminary data.</text>
</comment>
<keyword evidence="1" id="KW-0812">Transmembrane</keyword>
<feature type="transmembrane region" description="Helical" evidence="1">
    <location>
        <begin position="52"/>
        <end position="85"/>
    </location>
</feature>
<keyword evidence="1" id="KW-0472">Membrane</keyword>
<accession>R6IKT4</accession>
<dbReference type="AlphaFoldDB" id="R6IKT4"/>
<organism evidence="2">
    <name type="scientific">Phascolarctobacterium faecium</name>
    <dbReference type="NCBI Taxonomy" id="33025"/>
    <lineage>
        <taxon>Bacteria</taxon>
        <taxon>Bacillati</taxon>
        <taxon>Bacillota</taxon>
        <taxon>Negativicutes</taxon>
        <taxon>Acidaminococcales</taxon>
        <taxon>Acidaminococcaceae</taxon>
        <taxon>Phascolarctobacterium</taxon>
    </lineage>
</organism>
<reference evidence="2" key="1">
    <citation type="submission" date="2012-11" db="EMBL/GenBank/DDBJ databases">
        <title>Dependencies among metagenomic species, viruses, plasmids and units of genetic variation.</title>
        <authorList>
            <person name="Nielsen H.B."/>
            <person name="Almeida M."/>
            <person name="Juncker A.S."/>
            <person name="Rasmussen S."/>
            <person name="Li J."/>
            <person name="Sunagawa S."/>
            <person name="Plichta D."/>
            <person name="Gautier L."/>
            <person name="Le Chatelier E."/>
            <person name="Peletier E."/>
            <person name="Bonde I."/>
            <person name="Nielsen T."/>
            <person name="Manichanh C."/>
            <person name="Arumugam M."/>
            <person name="Batto J."/>
            <person name="Santos M.B.Q.D."/>
            <person name="Blom N."/>
            <person name="Borruel N."/>
            <person name="Burgdorf K.S."/>
            <person name="Boumezbeur F."/>
            <person name="Casellas F."/>
            <person name="Dore J."/>
            <person name="Guarner F."/>
            <person name="Hansen T."/>
            <person name="Hildebrand F."/>
            <person name="Kaas R.S."/>
            <person name="Kennedy S."/>
            <person name="Kristiansen K."/>
            <person name="Kultima J.R."/>
            <person name="Leonard P."/>
            <person name="Levenez F."/>
            <person name="Lund O."/>
            <person name="Moumen B."/>
            <person name="Le Paslier D."/>
            <person name="Pons N."/>
            <person name="Pedersen O."/>
            <person name="Prifti E."/>
            <person name="Qin J."/>
            <person name="Raes J."/>
            <person name="Tap J."/>
            <person name="Tims S."/>
            <person name="Ussery D.W."/>
            <person name="Yamada T."/>
            <person name="MetaHit consortium"/>
            <person name="Renault P."/>
            <person name="Sicheritz-Ponten T."/>
            <person name="Bork P."/>
            <person name="Wang J."/>
            <person name="Brunak S."/>
            <person name="Ehrlich S.D."/>
        </authorList>
    </citation>
    <scope>NUCLEOTIDE SEQUENCE [LARGE SCALE GENOMIC DNA]</scope>
</reference>
<dbReference type="EMBL" id="CBDS010000102">
    <property type="protein sequence ID" value="CDB47004.1"/>
    <property type="molecule type" value="Genomic_DNA"/>
</dbReference>
<keyword evidence="1" id="KW-1133">Transmembrane helix</keyword>
<gene>
    <name evidence="2" type="ORF">BN533_02017</name>
</gene>
<name>R6IKT4_9FIRM</name>
<evidence type="ECO:0000256" key="1">
    <source>
        <dbReference type="SAM" id="Phobius"/>
    </source>
</evidence>
<protein>
    <submittedName>
        <fullName evidence="2">Uncharacterized protein</fullName>
    </submittedName>
</protein>
<dbReference type="HOGENOM" id="CLU_2059166_0_0_9"/>
<evidence type="ECO:0000313" key="2">
    <source>
        <dbReference type="EMBL" id="CDB47004.1"/>
    </source>
</evidence>
<feature type="transmembrane region" description="Helical" evidence="1">
    <location>
        <begin position="91"/>
        <end position="113"/>
    </location>
</feature>
<sequence length="119" mass="13295">MENLFREGFIQFGHKLFKEHYWEEATSEQKVILLTINKIASTVRIKKKLTAYAVSLLILIWSVVFAAVVCAAGMACAAVFLFVVVAFYCRIIVQFIIEQSIYCIIGLAGNAAIKLDACL</sequence>
<proteinExistence type="predicted"/>